<comment type="caution">
    <text evidence="1">The sequence shown here is derived from an EMBL/GenBank/DDBJ whole genome shotgun (WGS) entry which is preliminary data.</text>
</comment>
<dbReference type="SUPFAM" id="SSF117396">
    <property type="entry name" value="TM1631-like"/>
    <property type="match status" value="1"/>
</dbReference>
<gene>
    <name evidence="1" type="ORF">GCM10011515_16310</name>
</gene>
<dbReference type="EMBL" id="BMKL01000001">
    <property type="protein sequence ID" value="GGD97254.1"/>
    <property type="molecule type" value="Genomic_DNA"/>
</dbReference>
<keyword evidence="2" id="KW-1185">Reference proteome</keyword>
<dbReference type="PANTHER" id="PTHR30348">
    <property type="entry name" value="UNCHARACTERIZED PROTEIN YECE"/>
    <property type="match status" value="1"/>
</dbReference>
<reference evidence="2" key="1">
    <citation type="journal article" date="2019" name="Int. J. Syst. Evol. Microbiol.">
        <title>The Global Catalogue of Microorganisms (GCM) 10K type strain sequencing project: providing services to taxonomists for standard genome sequencing and annotation.</title>
        <authorList>
            <consortium name="The Broad Institute Genomics Platform"/>
            <consortium name="The Broad Institute Genome Sequencing Center for Infectious Disease"/>
            <person name="Wu L."/>
            <person name="Ma J."/>
        </authorList>
    </citation>
    <scope>NUCLEOTIDE SEQUENCE [LARGE SCALE GENOMIC DNA]</scope>
    <source>
        <strain evidence="2">CGMCC 1.15959</strain>
    </source>
</reference>
<name>A0ABQ1SAL0_9SPHN</name>
<dbReference type="InterPro" id="IPR002763">
    <property type="entry name" value="DUF72"/>
</dbReference>
<accession>A0ABQ1SAL0</accession>
<proteinExistence type="predicted"/>
<dbReference type="InterPro" id="IPR036520">
    <property type="entry name" value="UPF0759_sf"/>
</dbReference>
<evidence type="ECO:0008006" key="3">
    <source>
        <dbReference type="Google" id="ProtNLM"/>
    </source>
</evidence>
<sequence>MKPRTTTRFQWHDRIARPITLAMTIRTGIGGWTYPAWRGGTFYPKGLRQADEQAFATRAVAAIEINATFYRLQKPENFAAWREVAPPGFVFSLKGSRYITNRKVLVTADQALPRFLEQGFVELGDKLGPIVWQLAVGKRFEPDDVRGFFALLPRTHAGLPLRHAVEVGHESFACEEFVELARAARVAIVYSEDEDRTPIGDRTADFSYMRLQRLHSDCATGYAPRDLDRLARVCRAWHEGKVVRELPHAGDPANSEGCAGDVFAMMINGAKERAPAAAIALAGRIGETG</sequence>
<organism evidence="1 2">
    <name type="scientific">Tsuneonella deserti</name>
    <dbReference type="NCBI Taxonomy" id="2035528"/>
    <lineage>
        <taxon>Bacteria</taxon>
        <taxon>Pseudomonadati</taxon>
        <taxon>Pseudomonadota</taxon>
        <taxon>Alphaproteobacteria</taxon>
        <taxon>Sphingomonadales</taxon>
        <taxon>Erythrobacteraceae</taxon>
        <taxon>Tsuneonella</taxon>
    </lineage>
</organism>
<protein>
    <recommendedName>
        <fullName evidence="3">DUF72 domain-containing protein</fullName>
    </recommendedName>
</protein>
<evidence type="ECO:0000313" key="1">
    <source>
        <dbReference type="EMBL" id="GGD97254.1"/>
    </source>
</evidence>
<dbReference type="Pfam" id="PF01904">
    <property type="entry name" value="DUF72"/>
    <property type="match status" value="1"/>
</dbReference>
<dbReference type="Proteomes" id="UP000619041">
    <property type="component" value="Unassembled WGS sequence"/>
</dbReference>
<dbReference type="RefSeq" id="WP_229658514.1">
    <property type="nucleotide sequence ID" value="NZ_BMKL01000001.1"/>
</dbReference>
<dbReference type="Gene3D" id="3.20.20.410">
    <property type="entry name" value="Protein of unknown function UPF0759"/>
    <property type="match status" value="1"/>
</dbReference>
<dbReference type="PANTHER" id="PTHR30348:SF4">
    <property type="entry name" value="DUF72 DOMAIN-CONTAINING PROTEIN"/>
    <property type="match status" value="1"/>
</dbReference>
<evidence type="ECO:0000313" key="2">
    <source>
        <dbReference type="Proteomes" id="UP000619041"/>
    </source>
</evidence>